<dbReference type="HOGENOM" id="CLU_1253581_0_0_2"/>
<proteinExistence type="predicted"/>
<reference evidence="1 2" key="2">
    <citation type="journal article" date="2009" name="Stand. Genomic Sci.">
        <title>Complete genome sequence of Staphylothermus marinus Stetter and Fiala 1986 type strain F1.</title>
        <authorList>
            <person name="Anderson I.J."/>
            <person name="Sun H."/>
            <person name="Lapidus A."/>
            <person name="Copeland A."/>
            <person name="Glavina Del Rio T."/>
            <person name="Tice H."/>
            <person name="Dalin E."/>
            <person name="Lucas S."/>
            <person name="Barry K."/>
            <person name="Land M."/>
            <person name="Richardson P."/>
            <person name="Huber H."/>
            <person name="Kyrpides N.C."/>
        </authorList>
    </citation>
    <scope>NUCLEOTIDE SEQUENCE [LARGE SCALE GENOMIC DNA]</scope>
    <source>
        <strain evidence="2">ATCC 43588 / DSM 3639 / JCM 9404 / F1</strain>
    </source>
</reference>
<reference evidence="2" key="1">
    <citation type="journal article" date="2009" name="BMC Genomics">
        <title>The complete genome sequence of Staphylothermus marinus reveals differences in sulfur metabolism among heterotrophic Crenarchaeota.</title>
        <authorList>
            <person name="Anderson I.J."/>
            <person name="Dharmarajan L."/>
            <person name="Rodriguez J."/>
            <person name="Hooper S."/>
            <person name="Porat I."/>
            <person name="Ulrich L.E."/>
            <person name="Elkins J.G."/>
            <person name="Mavromatis K."/>
            <person name="Sun H."/>
            <person name="Land M."/>
            <person name="Lapidus A."/>
            <person name="Lucas S."/>
            <person name="Barry K."/>
            <person name="Huber H."/>
            <person name="Zhulin I.B."/>
            <person name="Whitman W.B."/>
            <person name="Mukhopadhyay B."/>
            <person name="Woese C."/>
            <person name="Bristow J."/>
            <person name="Kyrpides N."/>
        </authorList>
    </citation>
    <scope>NUCLEOTIDE SEQUENCE [LARGE SCALE GENOMIC DNA]</scope>
    <source>
        <strain evidence="2">ATCC 43588 / DSM 3639 / JCM 9404 / F1</strain>
    </source>
</reference>
<keyword evidence="2" id="KW-1185">Reference proteome</keyword>
<dbReference type="eggNOG" id="arCOG04261">
    <property type="taxonomic scope" value="Archaea"/>
</dbReference>
<dbReference type="AlphaFoldDB" id="A3DPB5"/>
<dbReference type="Proteomes" id="UP000000254">
    <property type="component" value="Chromosome"/>
</dbReference>
<dbReference type="EMBL" id="CP000575">
    <property type="protein sequence ID" value="ABN70475.1"/>
    <property type="molecule type" value="Genomic_DNA"/>
</dbReference>
<gene>
    <name evidence="1" type="ordered locus">Smar_1384</name>
</gene>
<dbReference type="OrthoDB" id="33752at2157"/>
<protein>
    <submittedName>
        <fullName evidence="1">Uncharacterized protein</fullName>
    </submittedName>
</protein>
<evidence type="ECO:0000313" key="2">
    <source>
        <dbReference type="Proteomes" id="UP000000254"/>
    </source>
</evidence>
<dbReference type="KEGG" id="smr:Smar_1384"/>
<organism evidence="1 2">
    <name type="scientific">Staphylothermus marinus (strain ATCC 43588 / DSM 3639 / JCM 9404 / F1)</name>
    <dbReference type="NCBI Taxonomy" id="399550"/>
    <lineage>
        <taxon>Archaea</taxon>
        <taxon>Thermoproteota</taxon>
        <taxon>Thermoprotei</taxon>
        <taxon>Desulfurococcales</taxon>
        <taxon>Desulfurococcaceae</taxon>
        <taxon>Staphylothermus</taxon>
    </lineage>
</organism>
<dbReference type="RefSeq" id="WP_011839669.1">
    <property type="nucleotide sequence ID" value="NC_009033.1"/>
</dbReference>
<accession>A3DPB5</accession>
<dbReference type="STRING" id="399550.Smar_1384"/>
<sequence length="221" mass="25792">MSDLIKLRTLEFLSNYGDKGYIVLRTAIDIALDPGIDHRLGDFSFKHLVFRLRRQGIIYNPANLIRILEKEYGLIEKSYSSSSQKWWSFVDLESIRKALLEYSGVEEAEEPRLRLLLIKYKSMEPSRLLNTLRRLSMKDSLNAIDKKVFREIVFGDLDKITSILEEMMAYEDVFSKEIMTLQEIISLAERIASKIEEGASRTIKRKIEKPLMSNEKEYEEA</sequence>
<dbReference type="GeneID" id="4906695"/>
<name>A3DPB5_STAMF</name>
<evidence type="ECO:0000313" key="1">
    <source>
        <dbReference type="EMBL" id="ABN70475.1"/>
    </source>
</evidence>